<evidence type="ECO:0000256" key="8">
    <source>
        <dbReference type="ARBA" id="ARBA00023002"/>
    </source>
</evidence>
<evidence type="ECO:0000313" key="15">
    <source>
        <dbReference type="Proteomes" id="UP000076078"/>
    </source>
</evidence>
<evidence type="ECO:0000256" key="13">
    <source>
        <dbReference type="RuleBase" id="RU000461"/>
    </source>
</evidence>
<dbReference type="STRING" id="361077.A0A152A0Z6"/>
<gene>
    <name evidence="14" type="ORF">DLAC_03884</name>
</gene>
<dbReference type="PANTHER" id="PTHR24303">
    <property type="entry name" value="HEME-BINDING MONOOXYGENASE FAMILY"/>
    <property type="match status" value="1"/>
</dbReference>
<evidence type="ECO:0000256" key="6">
    <source>
        <dbReference type="ARBA" id="ARBA00022723"/>
    </source>
</evidence>
<protein>
    <recommendedName>
        <fullName evidence="16">Cytochrome P450 family protein</fullName>
    </recommendedName>
</protein>
<evidence type="ECO:0000313" key="14">
    <source>
        <dbReference type="EMBL" id="KYQ99917.1"/>
    </source>
</evidence>
<keyword evidence="4 12" id="KW-0349">Heme</keyword>
<dbReference type="SUPFAM" id="SSF48264">
    <property type="entry name" value="Cytochrome P450"/>
    <property type="match status" value="1"/>
</dbReference>
<proteinExistence type="inferred from homology"/>
<sequence>MMKLNPHLKGPLPLPIIGSLYTLDRSQPHVSIQKMSKDKVIPFFMGDHFCMIISCPKMLKEIFIKNFDNFIERPELPIFRKMSDNYRNFVMGKEDYWKLYKKVFSNAFSKTTLKNNIHQTIDCQNRQLISVMKSIQKSGQVFHPKKFVQKYAFNIILKYVINEYIPYGDDLDESSNQCLEFFHIIEDLFKRLANGNLLDYVEIVKPFYEFYLMNTYQPIDRIIEFMVDKTTQHAQTFNKEVTRDLMDHCIHELGQDEDALRKVALMTYDLVVGATETTAGVLEWVILMLANYPEYQEKCYEELLEKIDNDSRLIVDSDRISTPYLMSFIKETMRVHPIGPLGVPRATKESININGVFIPEKTQIIQNLGAILKNPEFWDHPEQFKPDRFLKNPHADVFLPFGLGYKMCLGQNLAFSQLFTLIANIIKNFKIKPPKHTSKIDDSEVFGLTIHPNEFHVELESRW</sequence>
<dbReference type="PROSITE" id="PS00086">
    <property type="entry name" value="CYTOCHROME_P450"/>
    <property type="match status" value="1"/>
</dbReference>
<name>A0A152A0Z6_TIELA</name>
<keyword evidence="6 12" id="KW-0479">Metal-binding</keyword>
<keyword evidence="15" id="KW-1185">Reference proteome</keyword>
<organism evidence="14 15">
    <name type="scientific">Tieghemostelium lacteum</name>
    <name type="common">Slime mold</name>
    <name type="synonym">Dictyostelium lacteum</name>
    <dbReference type="NCBI Taxonomy" id="361077"/>
    <lineage>
        <taxon>Eukaryota</taxon>
        <taxon>Amoebozoa</taxon>
        <taxon>Evosea</taxon>
        <taxon>Eumycetozoa</taxon>
        <taxon>Dictyostelia</taxon>
        <taxon>Dictyosteliales</taxon>
        <taxon>Raperosteliaceae</taxon>
        <taxon>Tieghemostelium</taxon>
    </lineage>
</organism>
<evidence type="ECO:0000256" key="2">
    <source>
        <dbReference type="ARBA" id="ARBA00004167"/>
    </source>
</evidence>
<evidence type="ECO:0000256" key="4">
    <source>
        <dbReference type="ARBA" id="ARBA00022617"/>
    </source>
</evidence>
<evidence type="ECO:0000256" key="1">
    <source>
        <dbReference type="ARBA" id="ARBA00001971"/>
    </source>
</evidence>
<dbReference type="EMBL" id="LODT01000020">
    <property type="protein sequence ID" value="KYQ99917.1"/>
    <property type="molecule type" value="Genomic_DNA"/>
</dbReference>
<dbReference type="PRINTS" id="PR00463">
    <property type="entry name" value="EP450I"/>
</dbReference>
<dbReference type="FunFam" id="1.10.630.10:FF:000068">
    <property type="entry name" value="Probable cytochrome P450 508A2"/>
    <property type="match status" value="1"/>
</dbReference>
<dbReference type="InterPro" id="IPR017972">
    <property type="entry name" value="Cyt_P450_CS"/>
</dbReference>
<dbReference type="CDD" id="cd20617">
    <property type="entry name" value="CYP1_2-like"/>
    <property type="match status" value="1"/>
</dbReference>
<evidence type="ECO:0008006" key="16">
    <source>
        <dbReference type="Google" id="ProtNLM"/>
    </source>
</evidence>
<comment type="similarity">
    <text evidence="3 13">Belongs to the cytochrome P450 family.</text>
</comment>
<dbReference type="GO" id="GO:0016020">
    <property type="term" value="C:membrane"/>
    <property type="evidence" value="ECO:0007669"/>
    <property type="project" value="UniProtKB-SubCell"/>
</dbReference>
<comment type="subcellular location">
    <subcellularLocation>
        <location evidence="2">Membrane</location>
        <topology evidence="2">Single-pass membrane protein</topology>
    </subcellularLocation>
</comment>
<comment type="caution">
    <text evidence="14">The sequence shown here is derived from an EMBL/GenBank/DDBJ whole genome shotgun (WGS) entry which is preliminary data.</text>
</comment>
<dbReference type="Pfam" id="PF00067">
    <property type="entry name" value="p450"/>
    <property type="match status" value="1"/>
</dbReference>
<dbReference type="OMA" id="VPEHYEH"/>
<dbReference type="AlphaFoldDB" id="A0A152A0Z6"/>
<dbReference type="InterPro" id="IPR036396">
    <property type="entry name" value="Cyt_P450_sf"/>
</dbReference>
<reference evidence="14 15" key="1">
    <citation type="submission" date="2015-12" db="EMBL/GenBank/DDBJ databases">
        <title>Dictyostelia acquired genes for synthesis and detection of signals that induce cell-type specialization by lateral gene transfer from prokaryotes.</title>
        <authorList>
            <person name="Gloeckner G."/>
            <person name="Schaap P."/>
        </authorList>
    </citation>
    <scope>NUCLEOTIDE SEQUENCE [LARGE SCALE GENOMIC DNA]</scope>
    <source>
        <strain evidence="14 15">TK</strain>
    </source>
</reference>
<keyword evidence="10 13" id="KW-0503">Monooxygenase</keyword>
<evidence type="ECO:0000256" key="9">
    <source>
        <dbReference type="ARBA" id="ARBA00023004"/>
    </source>
</evidence>
<keyword evidence="11" id="KW-0472">Membrane</keyword>
<dbReference type="Gene3D" id="1.10.630.10">
    <property type="entry name" value="Cytochrome P450"/>
    <property type="match status" value="1"/>
</dbReference>
<accession>A0A152A0Z6</accession>
<evidence type="ECO:0000256" key="7">
    <source>
        <dbReference type="ARBA" id="ARBA00022989"/>
    </source>
</evidence>
<dbReference type="Proteomes" id="UP000076078">
    <property type="component" value="Unassembled WGS sequence"/>
</dbReference>
<feature type="binding site" description="axial binding residue" evidence="12">
    <location>
        <position position="408"/>
    </location>
    <ligand>
        <name>heme</name>
        <dbReference type="ChEBI" id="CHEBI:30413"/>
    </ligand>
    <ligandPart>
        <name>Fe</name>
        <dbReference type="ChEBI" id="CHEBI:18248"/>
    </ligandPart>
</feature>
<evidence type="ECO:0000256" key="11">
    <source>
        <dbReference type="ARBA" id="ARBA00023136"/>
    </source>
</evidence>
<evidence type="ECO:0000256" key="10">
    <source>
        <dbReference type="ARBA" id="ARBA00023033"/>
    </source>
</evidence>
<dbReference type="InParanoid" id="A0A152A0Z6"/>
<dbReference type="OrthoDB" id="19324at2759"/>
<evidence type="ECO:0000256" key="3">
    <source>
        <dbReference type="ARBA" id="ARBA00010617"/>
    </source>
</evidence>
<dbReference type="GO" id="GO:0020037">
    <property type="term" value="F:heme binding"/>
    <property type="evidence" value="ECO:0007669"/>
    <property type="project" value="InterPro"/>
</dbReference>
<dbReference type="GO" id="GO:0005506">
    <property type="term" value="F:iron ion binding"/>
    <property type="evidence" value="ECO:0007669"/>
    <property type="project" value="InterPro"/>
</dbReference>
<keyword evidence="9 12" id="KW-0408">Iron</keyword>
<evidence type="ECO:0000256" key="5">
    <source>
        <dbReference type="ARBA" id="ARBA00022692"/>
    </source>
</evidence>
<dbReference type="InterPro" id="IPR002401">
    <property type="entry name" value="Cyt_P450_E_grp-I"/>
</dbReference>
<dbReference type="GO" id="GO:0016705">
    <property type="term" value="F:oxidoreductase activity, acting on paired donors, with incorporation or reduction of molecular oxygen"/>
    <property type="evidence" value="ECO:0007669"/>
    <property type="project" value="InterPro"/>
</dbReference>
<keyword evidence="5" id="KW-0812">Transmembrane</keyword>
<keyword evidence="7" id="KW-1133">Transmembrane helix</keyword>
<dbReference type="InterPro" id="IPR001128">
    <property type="entry name" value="Cyt_P450"/>
</dbReference>
<comment type="cofactor">
    <cofactor evidence="1 12">
        <name>heme</name>
        <dbReference type="ChEBI" id="CHEBI:30413"/>
    </cofactor>
</comment>
<keyword evidence="8 13" id="KW-0560">Oxidoreductase</keyword>
<dbReference type="PRINTS" id="PR00385">
    <property type="entry name" value="P450"/>
</dbReference>
<evidence type="ECO:0000256" key="12">
    <source>
        <dbReference type="PIRSR" id="PIRSR602401-1"/>
    </source>
</evidence>
<dbReference type="GO" id="GO:0004497">
    <property type="term" value="F:monooxygenase activity"/>
    <property type="evidence" value="ECO:0007669"/>
    <property type="project" value="UniProtKB-KW"/>
</dbReference>
<dbReference type="PANTHER" id="PTHR24303:SF31">
    <property type="entry name" value="CYTOCHROME P450 307A1-RELATED"/>
    <property type="match status" value="1"/>
</dbReference>